<evidence type="ECO:0000313" key="3">
    <source>
        <dbReference type="EMBL" id="OLQ00364.1"/>
    </source>
</evidence>
<reference evidence="3 4" key="1">
    <citation type="submission" date="2016-02" db="EMBL/GenBank/DDBJ databases">
        <title>Genome analysis of coral dinoflagellate symbionts highlights evolutionary adaptations to a symbiotic lifestyle.</title>
        <authorList>
            <person name="Aranda M."/>
            <person name="Li Y."/>
            <person name="Liew Y.J."/>
            <person name="Baumgarten S."/>
            <person name="Simakov O."/>
            <person name="Wilson M."/>
            <person name="Piel J."/>
            <person name="Ashoor H."/>
            <person name="Bougouffa S."/>
            <person name="Bajic V.B."/>
            <person name="Ryu T."/>
            <person name="Ravasi T."/>
            <person name="Bayer T."/>
            <person name="Micklem G."/>
            <person name="Kim H."/>
            <person name="Bhak J."/>
            <person name="Lajeunesse T.C."/>
            <person name="Voolstra C.R."/>
        </authorList>
    </citation>
    <scope>NUCLEOTIDE SEQUENCE [LARGE SCALE GENOMIC DNA]</scope>
    <source>
        <strain evidence="3 4">CCMP2467</strain>
    </source>
</reference>
<dbReference type="InterPro" id="IPR029344">
    <property type="entry name" value="SLBP_RNA_bind"/>
</dbReference>
<keyword evidence="4" id="KW-1185">Reference proteome</keyword>
<dbReference type="AlphaFoldDB" id="A0A1Q9DYW2"/>
<dbReference type="EMBL" id="LSRX01000330">
    <property type="protein sequence ID" value="OLQ00364.1"/>
    <property type="molecule type" value="Genomic_DNA"/>
</dbReference>
<feature type="domain" description="Histone RNA hairpin-binding protein RNA-binding" evidence="2">
    <location>
        <begin position="232"/>
        <end position="264"/>
    </location>
</feature>
<organism evidence="3 4">
    <name type="scientific">Symbiodinium microadriaticum</name>
    <name type="common">Dinoflagellate</name>
    <name type="synonym">Zooxanthella microadriatica</name>
    <dbReference type="NCBI Taxonomy" id="2951"/>
    <lineage>
        <taxon>Eukaryota</taxon>
        <taxon>Sar</taxon>
        <taxon>Alveolata</taxon>
        <taxon>Dinophyceae</taxon>
        <taxon>Suessiales</taxon>
        <taxon>Symbiodiniaceae</taxon>
        <taxon>Symbiodinium</taxon>
    </lineage>
</organism>
<protein>
    <recommendedName>
        <fullName evidence="2">Histone RNA hairpin-binding protein RNA-binding domain-containing protein</fullName>
    </recommendedName>
</protein>
<dbReference type="InterPro" id="IPR038294">
    <property type="entry name" value="SLBP_RNA_bind_sf"/>
</dbReference>
<dbReference type="Proteomes" id="UP000186817">
    <property type="component" value="Unassembled WGS sequence"/>
</dbReference>
<feature type="region of interest" description="Disordered" evidence="1">
    <location>
        <begin position="225"/>
        <end position="250"/>
    </location>
</feature>
<evidence type="ECO:0000259" key="2">
    <source>
        <dbReference type="Pfam" id="PF15247"/>
    </source>
</evidence>
<comment type="caution">
    <text evidence="3">The sequence shown here is derived from an EMBL/GenBank/DDBJ whole genome shotgun (WGS) entry which is preliminary data.</text>
</comment>
<accession>A0A1Q9DYW2</accession>
<proteinExistence type="predicted"/>
<evidence type="ECO:0000313" key="4">
    <source>
        <dbReference type="Proteomes" id="UP000186817"/>
    </source>
</evidence>
<feature type="compositionally biased region" description="Basic and acidic residues" evidence="1">
    <location>
        <begin position="240"/>
        <end position="250"/>
    </location>
</feature>
<dbReference type="Pfam" id="PF15247">
    <property type="entry name" value="SLBP_RNA_bind"/>
    <property type="match status" value="1"/>
</dbReference>
<dbReference type="OrthoDB" id="442076at2759"/>
<sequence length="301" mass="34258">MDYITEPVWSSKPFSKRMPTHPELLKFQGPPPCGCKCLQQDRFPQPFCRGIPTGSVPLPEEEKQELLRNLAGSWKIVPPEAGGSAPGIMYTTVRVQDDHYTLTGGTRVTFNGEQPNEPCTEHFHFYRGPENEIYLDYIGTVFTSTDFQTGRVEFNNGLNIPVVWQRGENTSTSPQQHDMQPEIVQVTADNVTAVPGVVQDWVQRRNKRRTVILAHKRRADTSVEVLDIHQDPEEPNTPDPDARTSKRQWESEVQHWRKSIREWNGVNFCGKGGIHELSMPRSLRNGINDEEILDDISESPN</sequence>
<dbReference type="Gene3D" id="1.10.8.1120">
    <property type="entry name" value="Histone RNA hairpin-binding protein RNA-binding domain"/>
    <property type="match status" value="1"/>
</dbReference>
<gene>
    <name evidence="3" type="ORF">AK812_SmicGene16978</name>
</gene>
<evidence type="ECO:0000256" key="1">
    <source>
        <dbReference type="SAM" id="MobiDB-lite"/>
    </source>
</evidence>
<dbReference type="GO" id="GO:0003723">
    <property type="term" value="F:RNA binding"/>
    <property type="evidence" value="ECO:0007669"/>
    <property type="project" value="InterPro"/>
</dbReference>
<name>A0A1Q9DYW2_SYMMI</name>